<dbReference type="InterPro" id="IPR024968">
    <property type="entry name" value="SlpA_C_lactobacillus"/>
</dbReference>
<dbReference type="PATRIC" id="fig|1423790.3.peg.975"/>
<feature type="domain" description="S-layer protein C-terminal" evidence="2">
    <location>
        <begin position="104"/>
        <end position="138"/>
    </location>
</feature>
<evidence type="ECO:0000313" key="3">
    <source>
        <dbReference type="EMBL" id="CCI84883.1"/>
    </source>
</evidence>
<keyword evidence="1" id="KW-0732">Signal</keyword>
<feature type="signal peptide" evidence="1">
    <location>
        <begin position="1"/>
        <end position="22"/>
    </location>
</feature>
<dbReference type="AlphaFoldDB" id="I7LDG6"/>
<name>I7LDG6_9LACO</name>
<sequence length="274" mass="29638">MKIKTIAISSLALLLAATPVVGTVTSTSSVQAASQKSSAKTLTVDSSKKSIEVYDINGKSSSMKVKSASLKYYGTKVINGEYTYKLAGGKYLPTSEVTSLNGKGILYIANNSALYQKSGKKIANKSLKRSQIVNYRGQIKPASASAYRFFVDSTGSKKVLTYTTIKGKRYYQVGKNQYIPVSKVSYINNYALLAKYQTVTLGKHNGSDNVPVYSAEGKVTKETLKAGSKVVVDRTKTVKVNGKTLILYGIKDKSGYVEMTDIAKLPNLAVITEK</sequence>
<protein>
    <recommendedName>
        <fullName evidence="2">S-layer protein C-terminal domain-containing protein</fullName>
    </recommendedName>
</protein>
<gene>
    <name evidence="3" type="ORF">BN53_02035</name>
</gene>
<comment type="caution">
    <text evidence="3">The sequence shown here is derived from an EMBL/GenBank/DDBJ whole genome shotgun (WGS) entry which is preliminary data.</text>
</comment>
<dbReference type="Pfam" id="PF03217">
    <property type="entry name" value="SlpA"/>
    <property type="match status" value="3"/>
</dbReference>
<keyword evidence="4" id="KW-1185">Reference proteome</keyword>
<evidence type="ECO:0000313" key="4">
    <source>
        <dbReference type="Proteomes" id="UP000009311"/>
    </source>
</evidence>
<dbReference type="RefSeq" id="WP_009559438.1">
    <property type="nucleotide sequence ID" value="NZ_AYZN01000002.1"/>
</dbReference>
<organism evidence="3 4">
    <name type="scientific">Lactobacillus pasteurii DSM 23907 = CRBIP 24.76</name>
    <dbReference type="NCBI Taxonomy" id="1423790"/>
    <lineage>
        <taxon>Bacteria</taxon>
        <taxon>Bacillati</taxon>
        <taxon>Bacillota</taxon>
        <taxon>Bacilli</taxon>
        <taxon>Lactobacillales</taxon>
        <taxon>Lactobacillaceae</taxon>
        <taxon>Lactobacillus</taxon>
    </lineage>
</organism>
<proteinExistence type="predicted"/>
<dbReference type="eggNOG" id="ENOG5030A3X">
    <property type="taxonomic scope" value="Bacteria"/>
</dbReference>
<evidence type="ECO:0000256" key="1">
    <source>
        <dbReference type="SAM" id="SignalP"/>
    </source>
</evidence>
<accession>I7LDG6</accession>
<feature type="domain" description="S-layer protein C-terminal" evidence="2">
    <location>
        <begin position="212"/>
        <end position="244"/>
    </location>
</feature>
<feature type="domain" description="S-layer protein C-terminal" evidence="2">
    <location>
        <begin position="157"/>
        <end position="182"/>
    </location>
</feature>
<evidence type="ECO:0000259" key="2">
    <source>
        <dbReference type="Pfam" id="PF03217"/>
    </source>
</evidence>
<reference evidence="3 4" key="1">
    <citation type="submission" date="2012-06" db="EMBL/GenBank/DDBJ databases">
        <title>Draft Genome Sequence of Lactobacillus pasteurii CRBIP 24.76T.</title>
        <authorList>
            <person name="Cousin S."/>
            <person name="Bouchier C."/>
            <person name="Loux V."/>
            <person name="Ma L."/>
            <person name="Creno S."/>
            <person name="Bizet C."/>
            <person name="Clermont D."/>
        </authorList>
    </citation>
    <scope>NUCLEOTIDE SEQUENCE [LARGE SCALE GENOMIC DNA]</scope>
    <source>
        <strain evidence="4">CRBIP 24.76T</strain>
    </source>
</reference>
<dbReference type="EMBL" id="CAKD01000013">
    <property type="protein sequence ID" value="CCI84883.1"/>
    <property type="molecule type" value="Genomic_DNA"/>
</dbReference>
<feature type="chain" id="PRO_5038856854" description="S-layer protein C-terminal domain-containing protein" evidence="1">
    <location>
        <begin position="23"/>
        <end position="274"/>
    </location>
</feature>
<dbReference type="Proteomes" id="UP000009311">
    <property type="component" value="Unassembled WGS sequence"/>
</dbReference>